<feature type="transmembrane region" description="Helical" evidence="1">
    <location>
        <begin position="6"/>
        <end position="26"/>
    </location>
</feature>
<dbReference type="KEGG" id="hro:HELRODRAFT_194879"/>
<dbReference type="SUPFAM" id="SSF56436">
    <property type="entry name" value="C-type lectin-like"/>
    <property type="match status" value="1"/>
</dbReference>
<gene>
    <name evidence="3" type="primary">20213183</name>
    <name evidence="2" type="ORF">HELRODRAFT_194879</name>
</gene>
<evidence type="ECO:0000313" key="3">
    <source>
        <dbReference type="EnsemblMetazoa" id="HelroP194879"/>
    </source>
</evidence>
<sequence>MSPITLYMIMVILTKLLTMYHAVYCYDKGAINFKRQSLYHVASNTNVDVIDARYNFSNRPVNRKSLFGIRSRNLCSVLCLAENLFACKGFEFEAGTGFCKLVTGFLTGDYGSSFGNLQKFRTKEVCPVNSTYVPSIRSCVTLMVGKMKWSDGRVMCNNWTSNSHPVILDRSDTFNAVQIYLNSIPMATLTQCKDMINWKIWTSGIQQQSGGIVWQPYRDGVMFPIASSNLLNAFQGGGGGTGALESTAVVSISCKSK</sequence>
<organism evidence="3 4">
    <name type="scientific">Helobdella robusta</name>
    <name type="common">Californian leech</name>
    <dbReference type="NCBI Taxonomy" id="6412"/>
    <lineage>
        <taxon>Eukaryota</taxon>
        <taxon>Metazoa</taxon>
        <taxon>Spiralia</taxon>
        <taxon>Lophotrochozoa</taxon>
        <taxon>Annelida</taxon>
        <taxon>Clitellata</taxon>
        <taxon>Hirudinea</taxon>
        <taxon>Rhynchobdellida</taxon>
        <taxon>Glossiphoniidae</taxon>
        <taxon>Helobdella</taxon>
    </lineage>
</organism>
<protein>
    <recommendedName>
        <fullName evidence="5">Apple domain-containing protein</fullName>
    </recommendedName>
</protein>
<dbReference type="CTD" id="20213183"/>
<dbReference type="EMBL" id="AMQM01008755">
    <property type="status" value="NOT_ANNOTATED_CDS"/>
    <property type="molecule type" value="Genomic_DNA"/>
</dbReference>
<keyword evidence="1" id="KW-0472">Membrane</keyword>
<keyword evidence="4" id="KW-1185">Reference proteome</keyword>
<proteinExistence type="predicted"/>
<evidence type="ECO:0008006" key="5">
    <source>
        <dbReference type="Google" id="ProtNLM"/>
    </source>
</evidence>
<dbReference type="InParanoid" id="T1FWI8"/>
<accession>T1FWI8</accession>
<keyword evidence="1" id="KW-1133">Transmembrane helix</keyword>
<reference evidence="3" key="3">
    <citation type="submission" date="2015-06" db="UniProtKB">
        <authorList>
            <consortium name="EnsemblMetazoa"/>
        </authorList>
    </citation>
    <scope>IDENTIFICATION</scope>
</reference>
<evidence type="ECO:0000313" key="4">
    <source>
        <dbReference type="Proteomes" id="UP000015101"/>
    </source>
</evidence>
<dbReference type="RefSeq" id="XP_009010700.1">
    <property type="nucleotide sequence ID" value="XM_009012452.1"/>
</dbReference>
<evidence type="ECO:0000313" key="2">
    <source>
        <dbReference type="EMBL" id="ESO11177.1"/>
    </source>
</evidence>
<dbReference type="EMBL" id="KB095847">
    <property type="protein sequence ID" value="ESO11177.1"/>
    <property type="molecule type" value="Genomic_DNA"/>
</dbReference>
<dbReference type="GeneID" id="20213183"/>
<dbReference type="HOGENOM" id="CLU_079730_0_0_1"/>
<keyword evidence="1" id="KW-0812">Transmembrane</keyword>
<name>T1FWI8_HELRO</name>
<dbReference type="EnsemblMetazoa" id="HelroT194879">
    <property type="protein sequence ID" value="HelroP194879"/>
    <property type="gene ID" value="HelroG194879"/>
</dbReference>
<dbReference type="InterPro" id="IPR016187">
    <property type="entry name" value="CTDL_fold"/>
</dbReference>
<dbReference type="Proteomes" id="UP000015101">
    <property type="component" value="Unassembled WGS sequence"/>
</dbReference>
<reference evidence="2 4" key="2">
    <citation type="journal article" date="2013" name="Nature">
        <title>Insights into bilaterian evolution from three spiralian genomes.</title>
        <authorList>
            <person name="Simakov O."/>
            <person name="Marletaz F."/>
            <person name="Cho S.J."/>
            <person name="Edsinger-Gonzales E."/>
            <person name="Havlak P."/>
            <person name="Hellsten U."/>
            <person name="Kuo D.H."/>
            <person name="Larsson T."/>
            <person name="Lv J."/>
            <person name="Arendt D."/>
            <person name="Savage R."/>
            <person name="Osoegawa K."/>
            <person name="de Jong P."/>
            <person name="Grimwood J."/>
            <person name="Chapman J.A."/>
            <person name="Shapiro H."/>
            <person name="Aerts A."/>
            <person name="Otillar R.P."/>
            <person name="Terry A.Y."/>
            <person name="Boore J.L."/>
            <person name="Grigoriev I.V."/>
            <person name="Lindberg D.R."/>
            <person name="Seaver E.C."/>
            <person name="Weisblat D.A."/>
            <person name="Putnam N.H."/>
            <person name="Rokhsar D.S."/>
        </authorList>
    </citation>
    <scope>NUCLEOTIDE SEQUENCE</scope>
</reference>
<evidence type="ECO:0000256" key="1">
    <source>
        <dbReference type="SAM" id="Phobius"/>
    </source>
</evidence>
<reference evidence="4" key="1">
    <citation type="submission" date="2012-12" db="EMBL/GenBank/DDBJ databases">
        <authorList>
            <person name="Hellsten U."/>
            <person name="Grimwood J."/>
            <person name="Chapman J.A."/>
            <person name="Shapiro H."/>
            <person name="Aerts A."/>
            <person name="Otillar R.P."/>
            <person name="Terry A.Y."/>
            <person name="Boore J.L."/>
            <person name="Simakov O."/>
            <person name="Marletaz F."/>
            <person name="Cho S.-J."/>
            <person name="Edsinger-Gonzales E."/>
            <person name="Havlak P."/>
            <person name="Kuo D.-H."/>
            <person name="Larsson T."/>
            <person name="Lv J."/>
            <person name="Arendt D."/>
            <person name="Savage R."/>
            <person name="Osoegawa K."/>
            <person name="de Jong P."/>
            <person name="Lindberg D.R."/>
            <person name="Seaver E.C."/>
            <person name="Weisblat D.A."/>
            <person name="Putnam N.H."/>
            <person name="Grigoriev I.V."/>
            <person name="Rokhsar D.S."/>
        </authorList>
    </citation>
    <scope>NUCLEOTIDE SEQUENCE</scope>
</reference>
<dbReference type="AlphaFoldDB" id="T1FWI8"/>